<proteinExistence type="predicted"/>
<dbReference type="InterPro" id="IPR007685">
    <property type="entry name" value="RelA_SpoT"/>
</dbReference>
<dbReference type="Pfam" id="PF04607">
    <property type="entry name" value="RelA_SpoT"/>
    <property type="match status" value="1"/>
</dbReference>
<reference evidence="2 3" key="1">
    <citation type="journal article" date="2016" name="Nat. Commun.">
        <title>Thousands of microbial genomes shed light on interconnected biogeochemical processes in an aquifer system.</title>
        <authorList>
            <person name="Anantharaman K."/>
            <person name="Brown C.T."/>
            <person name="Hug L.A."/>
            <person name="Sharon I."/>
            <person name="Castelle C.J."/>
            <person name="Probst A.J."/>
            <person name="Thomas B.C."/>
            <person name="Singh A."/>
            <person name="Wilkins M.J."/>
            <person name="Karaoz U."/>
            <person name="Brodie E.L."/>
            <person name="Williams K.H."/>
            <person name="Hubbard S.S."/>
            <person name="Banfield J.F."/>
        </authorList>
    </citation>
    <scope>NUCLEOTIDE SEQUENCE [LARGE SCALE GENOMIC DNA]</scope>
</reference>
<evidence type="ECO:0000313" key="3">
    <source>
        <dbReference type="Proteomes" id="UP000178323"/>
    </source>
</evidence>
<dbReference type="STRING" id="1797985.A2Y83_00665"/>
<dbReference type="SMART" id="SM00954">
    <property type="entry name" value="RelA_SpoT"/>
    <property type="match status" value="1"/>
</dbReference>
<protein>
    <recommendedName>
        <fullName evidence="1">RelA/SpoT domain-containing protein</fullName>
    </recommendedName>
</protein>
<evidence type="ECO:0000313" key="2">
    <source>
        <dbReference type="EMBL" id="OGF23317.1"/>
    </source>
</evidence>
<accession>A0A1F5S9H6</accession>
<dbReference type="PANTHER" id="PTHR21262:SF31">
    <property type="entry name" value="GTP PYROPHOSPHOKINASE"/>
    <property type="match status" value="1"/>
</dbReference>
<organism evidence="2 3">
    <name type="scientific">Candidatus Falkowbacteria bacterium RBG_13_39_14</name>
    <dbReference type="NCBI Taxonomy" id="1797985"/>
    <lineage>
        <taxon>Bacteria</taxon>
        <taxon>Candidatus Falkowiibacteriota</taxon>
    </lineage>
</organism>
<dbReference type="EMBL" id="MFFS01000003">
    <property type="protein sequence ID" value="OGF23317.1"/>
    <property type="molecule type" value="Genomic_DNA"/>
</dbReference>
<dbReference type="Gene3D" id="3.30.460.10">
    <property type="entry name" value="Beta Polymerase, domain 2"/>
    <property type="match status" value="1"/>
</dbReference>
<feature type="domain" description="RelA/SpoT" evidence="1">
    <location>
        <begin position="216"/>
        <end position="325"/>
    </location>
</feature>
<evidence type="ECO:0000259" key="1">
    <source>
        <dbReference type="SMART" id="SM00954"/>
    </source>
</evidence>
<name>A0A1F5S9H6_9BACT</name>
<dbReference type="AlphaFoldDB" id="A0A1F5S9H6"/>
<dbReference type="Gene3D" id="1.10.3210.10">
    <property type="entry name" value="Hypothetical protein af1432"/>
    <property type="match status" value="1"/>
</dbReference>
<sequence>MNFIALLQFLKNTEGGAELLKQAMDLAIKMNAHQRIFGKAGYILDPMEAARFGYEHSFVFAGLLYEAAVQLPSAFWDFGNKDIKEIFYELWPKFKGEARSLKNKFKQGEFDDIFFQLTECLYKLKSGKIASEDEGHFFSRRALNVYAPAAHKLGMRQLKDELEVLSFNFLYPNESLQLKKFIAEYYKNSGEVIGSIRNKVKTELIDNGVKYISISGRQKNLYRIYEKLLSHNREMLAIHDIIALRIIVDKKEDCYLVMQAIHRLWQPVKKRQKDYIISPKSNGYQSLHTTVYCGHQTVEFQIRTRDMDREAEYGVAAHWLYKENGSEFPRDNLEFINAINNLRENLKGKF</sequence>
<dbReference type="Proteomes" id="UP000178323">
    <property type="component" value="Unassembled WGS sequence"/>
</dbReference>
<comment type="caution">
    <text evidence="2">The sequence shown here is derived from an EMBL/GenBank/DDBJ whole genome shotgun (WGS) entry which is preliminary data.</text>
</comment>
<dbReference type="SUPFAM" id="SSF109604">
    <property type="entry name" value="HD-domain/PDEase-like"/>
    <property type="match status" value="1"/>
</dbReference>
<dbReference type="GO" id="GO:0015969">
    <property type="term" value="P:guanosine tetraphosphate metabolic process"/>
    <property type="evidence" value="ECO:0007669"/>
    <property type="project" value="InterPro"/>
</dbReference>
<gene>
    <name evidence="2" type="ORF">A2Y83_00665</name>
</gene>
<dbReference type="InterPro" id="IPR043519">
    <property type="entry name" value="NT_sf"/>
</dbReference>
<dbReference type="PANTHER" id="PTHR21262">
    <property type="entry name" value="GUANOSINE-3',5'-BIS DIPHOSPHATE 3'-PYROPHOSPHOHYDROLASE"/>
    <property type="match status" value="1"/>
</dbReference>
<dbReference type="CDD" id="cd05399">
    <property type="entry name" value="NT_Rel-Spo_like"/>
    <property type="match status" value="1"/>
</dbReference>
<dbReference type="SUPFAM" id="SSF81301">
    <property type="entry name" value="Nucleotidyltransferase"/>
    <property type="match status" value="1"/>
</dbReference>